<dbReference type="PIRSF" id="PIRSF029171">
    <property type="entry name" value="Esterase_LipA"/>
    <property type="match status" value="1"/>
</dbReference>
<gene>
    <name evidence="2" type="ORF">GCM10009844_23960</name>
</gene>
<evidence type="ECO:0000256" key="1">
    <source>
        <dbReference type="SAM" id="SignalP"/>
    </source>
</evidence>
<dbReference type="Proteomes" id="UP001501771">
    <property type="component" value="Unassembled WGS sequence"/>
</dbReference>
<sequence length="390" mass="41335">MRLRPALLTLAVLATSLLGTTPAEARTATDHRAALPEVGTVLRSGPLRHDLWIPRTTSRAYKLAYVTTDAFGHKVPSTGTVFLPKGRAPEGGWPVVSWAHGTSGIGDGCAPSRVGPAMPKRDWAYLGTWMRQGYAIVASDYAGLGTPGLHAYLHNRSTAHNVVDMVKAARNLDLPASQRLSNKWVVIGQSQGGGGAVATSSYATEFGGKHLDFRGGVGTGTPAYIELLVSLPGPAVPPVDVSPALTSYLAYILAGMRHVNPELHINSVLTATGKTYVEMAEHACVVEFEKALEGTAIGDFFTRPLASLPGFVQTARDYLGMPETSFEKPIFMANGAVDTDVPMETTAAYVGVLTANGADVTFRTYPTDHNGTMRASLVDSVPFVRALFAG</sequence>
<dbReference type="PANTHER" id="PTHR34853">
    <property type="match status" value="1"/>
</dbReference>
<dbReference type="EMBL" id="BAAAQR010000006">
    <property type="protein sequence ID" value="GAA2147090.1"/>
    <property type="molecule type" value="Genomic_DNA"/>
</dbReference>
<dbReference type="InterPro" id="IPR005152">
    <property type="entry name" value="Lipase_secreted"/>
</dbReference>
<dbReference type="Pfam" id="PF03583">
    <property type="entry name" value="LIP"/>
    <property type="match status" value="1"/>
</dbReference>
<comment type="caution">
    <text evidence="2">The sequence shown here is derived from an EMBL/GenBank/DDBJ whole genome shotgun (WGS) entry which is preliminary data.</text>
</comment>
<proteinExistence type="predicted"/>
<evidence type="ECO:0000313" key="3">
    <source>
        <dbReference type="Proteomes" id="UP001501771"/>
    </source>
</evidence>
<feature type="chain" id="PRO_5045862032" evidence="1">
    <location>
        <begin position="26"/>
        <end position="390"/>
    </location>
</feature>
<dbReference type="Gene3D" id="3.40.50.1820">
    <property type="entry name" value="alpha/beta hydrolase"/>
    <property type="match status" value="2"/>
</dbReference>
<accession>A0ABN2ZT53</accession>
<evidence type="ECO:0000313" key="2">
    <source>
        <dbReference type="EMBL" id="GAA2147090.1"/>
    </source>
</evidence>
<dbReference type="RefSeq" id="WP_344152066.1">
    <property type="nucleotide sequence ID" value="NZ_BAAAQR010000006.1"/>
</dbReference>
<dbReference type="PANTHER" id="PTHR34853:SF1">
    <property type="entry name" value="LIPASE 5"/>
    <property type="match status" value="1"/>
</dbReference>
<feature type="signal peptide" evidence="1">
    <location>
        <begin position="1"/>
        <end position="25"/>
    </location>
</feature>
<reference evidence="2 3" key="1">
    <citation type="journal article" date="2019" name="Int. J. Syst. Evol. Microbiol.">
        <title>The Global Catalogue of Microorganisms (GCM) 10K type strain sequencing project: providing services to taxonomists for standard genome sequencing and annotation.</title>
        <authorList>
            <consortium name="The Broad Institute Genomics Platform"/>
            <consortium name="The Broad Institute Genome Sequencing Center for Infectious Disease"/>
            <person name="Wu L."/>
            <person name="Ma J."/>
        </authorList>
    </citation>
    <scope>NUCLEOTIDE SEQUENCE [LARGE SCALE GENOMIC DNA]</scope>
    <source>
        <strain evidence="2 3">JCM 16022</strain>
    </source>
</reference>
<keyword evidence="1" id="KW-0732">Signal</keyword>
<dbReference type="SUPFAM" id="SSF53474">
    <property type="entry name" value="alpha/beta-Hydrolases"/>
    <property type="match status" value="1"/>
</dbReference>
<dbReference type="InterPro" id="IPR029058">
    <property type="entry name" value="AB_hydrolase_fold"/>
</dbReference>
<protein>
    <submittedName>
        <fullName evidence="2">Prolyl oligopeptidase family serine peptidase</fullName>
    </submittedName>
</protein>
<name>A0ABN2ZT53_9ACTN</name>
<keyword evidence="3" id="KW-1185">Reference proteome</keyword>
<organism evidence="2 3">
    <name type="scientific">Nocardioides koreensis</name>
    <dbReference type="NCBI Taxonomy" id="433651"/>
    <lineage>
        <taxon>Bacteria</taxon>
        <taxon>Bacillati</taxon>
        <taxon>Actinomycetota</taxon>
        <taxon>Actinomycetes</taxon>
        <taxon>Propionibacteriales</taxon>
        <taxon>Nocardioidaceae</taxon>
        <taxon>Nocardioides</taxon>
    </lineage>
</organism>